<organism evidence="1">
    <name type="scientific">Vitis vinifera</name>
    <name type="common">Grape</name>
    <dbReference type="NCBI Taxonomy" id="29760"/>
    <lineage>
        <taxon>Eukaryota</taxon>
        <taxon>Viridiplantae</taxon>
        <taxon>Streptophyta</taxon>
        <taxon>Embryophyta</taxon>
        <taxon>Tracheophyta</taxon>
        <taxon>Spermatophyta</taxon>
        <taxon>Magnoliopsida</taxon>
        <taxon>eudicotyledons</taxon>
        <taxon>Gunneridae</taxon>
        <taxon>Pentapetalae</taxon>
        <taxon>rosids</taxon>
        <taxon>Vitales</taxon>
        <taxon>Vitaceae</taxon>
        <taxon>Viteae</taxon>
        <taxon>Vitis</taxon>
    </lineage>
</organism>
<name>A5C6L6_VITVI</name>
<reference evidence="1" key="1">
    <citation type="journal article" date="2007" name="PLoS ONE">
        <title>The first genome sequence of an elite grapevine cultivar (Pinot noir Vitis vinifera L.): coping with a highly heterozygous genome.</title>
        <authorList>
            <person name="Velasco R."/>
            <person name="Zharkikh A."/>
            <person name="Troggio M."/>
            <person name="Cartwright D.A."/>
            <person name="Cestaro A."/>
            <person name="Pruss D."/>
            <person name="Pindo M."/>
            <person name="FitzGerald L.M."/>
            <person name="Vezzulli S."/>
            <person name="Reid J."/>
            <person name="Malacarne G."/>
            <person name="Iliev D."/>
            <person name="Coppola G."/>
            <person name="Wardell B."/>
            <person name="Micheletti D."/>
            <person name="Macalma T."/>
            <person name="Facci M."/>
            <person name="Mitchell J.T."/>
            <person name="Perazzolli M."/>
            <person name="Eldredge G."/>
            <person name="Gatto P."/>
            <person name="Oyzerski R."/>
            <person name="Moretto M."/>
            <person name="Gutin N."/>
            <person name="Stefanini M."/>
            <person name="Chen Y."/>
            <person name="Segala C."/>
            <person name="Davenport C."/>
            <person name="Dematte L."/>
            <person name="Mraz A."/>
            <person name="Battilana J."/>
            <person name="Stormo K."/>
            <person name="Costa F."/>
            <person name="Tao Q."/>
            <person name="Si-Ammour A."/>
            <person name="Harkins T."/>
            <person name="Lackey A."/>
            <person name="Perbost C."/>
            <person name="Taillon B."/>
            <person name="Stella A."/>
            <person name="Solovyev V."/>
            <person name="Fawcett J.A."/>
            <person name="Sterck L."/>
            <person name="Vandepoele K."/>
            <person name="Grando S.M."/>
            <person name="Toppo S."/>
            <person name="Moser C."/>
            <person name="Lanchbury J."/>
            <person name="Bogden R."/>
            <person name="Skolnick M."/>
            <person name="Sgaramella V."/>
            <person name="Bhatnagar S.K."/>
            <person name="Fontana P."/>
            <person name="Gutin A."/>
            <person name="Van de Peer Y."/>
            <person name="Salamini F."/>
            <person name="Viola R."/>
        </authorList>
    </citation>
    <scope>NUCLEOTIDE SEQUENCE</scope>
</reference>
<dbReference type="EMBL" id="AM484077">
    <property type="protein sequence ID" value="CAN75342.1"/>
    <property type="molecule type" value="Genomic_DNA"/>
</dbReference>
<accession>A5C6L6</accession>
<evidence type="ECO:0000313" key="1">
    <source>
        <dbReference type="EMBL" id="CAN75342.1"/>
    </source>
</evidence>
<proteinExistence type="predicted"/>
<dbReference type="AlphaFoldDB" id="A5C6L6"/>
<sequence length="167" mass="18836">MVRSIVDGGWTLNQLVVDGRDLKKKSHLKEGLLGEALGEGNQPLKLFFKDGSLLEFPQNIVEGPFCEDVIVRFEESWSSKLKLGCRSTGEVHPLDVMVSEKEIISLLRMMDARRGHGVKTSGRKRKLIASSYFEREIRKLECSTNYNRSPMIVRGKGRSNGDQTLVQ</sequence>
<gene>
    <name evidence="1" type="ORF">VITISV_033026</name>
</gene>
<protein>
    <submittedName>
        <fullName evidence="1">Uncharacterized protein</fullName>
    </submittedName>
</protein>